<evidence type="ECO:0000313" key="3">
    <source>
        <dbReference type="EMBL" id="QCQ69109.1"/>
    </source>
</evidence>
<organism evidence="3">
    <name type="scientific">Powellomyces hirtus</name>
    <dbReference type="NCBI Taxonomy" id="109895"/>
    <lineage>
        <taxon>Eukaryota</taxon>
        <taxon>Fungi</taxon>
        <taxon>Fungi incertae sedis</taxon>
        <taxon>Chytridiomycota</taxon>
        <taxon>Chytridiomycota incertae sedis</taxon>
        <taxon>Chytridiomycetes</taxon>
        <taxon>Spizellomycetales</taxon>
        <taxon>Powellomycetaceae</taxon>
        <taxon>Powellomyces</taxon>
    </lineage>
</organism>
<keyword evidence="3" id="KW-0540">Nuclease</keyword>
<dbReference type="SUPFAM" id="SSF55608">
    <property type="entry name" value="Homing endonucleases"/>
    <property type="match status" value="2"/>
</dbReference>
<dbReference type="Gene3D" id="3.10.28.10">
    <property type="entry name" value="Homing endonucleases"/>
    <property type="match status" value="2"/>
</dbReference>
<geneLocation type="mitochondrion" evidence="3"/>
<proteinExistence type="predicted"/>
<name>A0A4P8NP76_9FUNG</name>
<evidence type="ECO:0000259" key="2">
    <source>
        <dbReference type="Pfam" id="PF00961"/>
    </source>
</evidence>
<dbReference type="Pfam" id="PF00961">
    <property type="entry name" value="LAGLIDADG_1"/>
    <property type="match status" value="2"/>
</dbReference>
<keyword evidence="1" id="KW-0812">Transmembrane</keyword>
<dbReference type="AlphaFoldDB" id="A0A4P8NP76"/>
<evidence type="ECO:0000256" key="1">
    <source>
        <dbReference type="SAM" id="Phobius"/>
    </source>
</evidence>
<reference evidence="3" key="1">
    <citation type="journal article" date="2018" name="BMC Evol. Biol.">
        <title>The linear mitochondrial genome of the quarantine chytrid Synchytrium endobioticum; insights into the evolution and recent history of an obligate biotrophic plant pathogen.</title>
        <authorList>
            <person name="van de Vossenberg B.T.L.H."/>
            <person name="Brankovics B."/>
            <person name="Nguyen H.D.T."/>
            <person name="van Gent-Pelzer M.P.E."/>
            <person name="Smith D."/>
            <person name="Dadej K."/>
            <person name="Przetakiewicz J."/>
            <person name="Kreuze J.F."/>
            <person name="Boerma M."/>
            <person name="van Leeuwen G.C.M."/>
            <person name="Andre Levesque C."/>
            <person name="van der Lee T.A.J."/>
        </authorList>
    </citation>
    <scope>NUCLEOTIDE SEQUENCE</scope>
    <source>
        <strain evidence="3">CBS 809.83</strain>
    </source>
</reference>
<dbReference type="EMBL" id="MK292693">
    <property type="protein sequence ID" value="QCQ69109.1"/>
    <property type="molecule type" value="Genomic_DNA"/>
</dbReference>
<dbReference type="GO" id="GO:0004519">
    <property type="term" value="F:endonuclease activity"/>
    <property type="evidence" value="ECO:0007669"/>
    <property type="project" value="UniProtKB-KW"/>
</dbReference>
<keyword evidence="1" id="KW-1133">Transmembrane helix</keyword>
<feature type="transmembrane region" description="Helical" evidence="1">
    <location>
        <begin position="63"/>
        <end position="85"/>
    </location>
</feature>
<keyword evidence="3" id="KW-0378">Hydrolase</keyword>
<dbReference type="PANTHER" id="PTHR36181">
    <property type="entry name" value="INTRON-ENCODED ENDONUCLEASE AI3-RELATED"/>
    <property type="match status" value="1"/>
</dbReference>
<keyword evidence="3" id="KW-0496">Mitochondrion</keyword>
<gene>
    <name evidence="3" type="primary">iorf360</name>
</gene>
<feature type="domain" description="Homing endonuclease LAGLIDADG" evidence="2">
    <location>
        <begin position="121"/>
        <end position="177"/>
    </location>
</feature>
<dbReference type="InterPro" id="IPR004860">
    <property type="entry name" value="LAGLIDADG_dom"/>
</dbReference>
<feature type="domain" description="Homing endonuclease LAGLIDADG" evidence="2">
    <location>
        <begin position="230"/>
        <end position="326"/>
    </location>
</feature>
<keyword evidence="3" id="KW-0255">Endonuclease</keyword>
<dbReference type="InterPro" id="IPR027434">
    <property type="entry name" value="Homing_endonucl"/>
</dbReference>
<accession>A0A4P8NP76</accession>
<keyword evidence="1" id="KW-0472">Membrane</keyword>
<sequence>MLLNFAIYLNTLDILLKNRLKYSWGLVGRTDGPFWAPDPAVTNFILRGQLVGNFKLLFLTLSFYLLATCDVLGLSISFLLFYNIYYFKGSSETLRENLSHVSAHVPTHKYPKNDEEFGYYLAGLIEGDGHFSTANQLVIAFHSKDIRLAHFIKRYLGCGHVRPVKGKNAVNYIISNKARRQSGSGILKVLNLINGKLRTPAKRNQIINNISYSFNLLPLDGSSFITNHWLAGFIDADGSLQVKVFNRGNRKNPEIRLNLQIDQASCYILDLIFKELGGFLGYRASQDTYYYGSTSFGVAFKLIMYLRNYHLLSYKYVNYIKWYKIYLLIQNKEHLTPEGINKIIAYKESMAYHSKDEPVQ</sequence>
<dbReference type="PANTHER" id="PTHR36181:SF3">
    <property type="entry name" value="INTRON-ENCODED DNA ENDONUCLEASE AI5 BETA"/>
    <property type="match status" value="1"/>
</dbReference>
<protein>
    <submittedName>
        <fullName evidence="3">LAGLIDADG endonuclease</fullName>
    </submittedName>
</protein>
<dbReference type="GO" id="GO:0005739">
    <property type="term" value="C:mitochondrion"/>
    <property type="evidence" value="ECO:0007669"/>
    <property type="project" value="UniProtKB-ARBA"/>
</dbReference>
<dbReference type="InterPro" id="IPR051289">
    <property type="entry name" value="LAGLIDADG_Endonuclease"/>
</dbReference>